<name>A0ABY5E7Z6_9BACT</name>
<reference evidence="3" key="1">
    <citation type="submission" date="2022-07" db="EMBL/GenBank/DDBJ databases">
        <title>Arcobacter roscoffensis sp. nov., a marine bacterium isolated from coastal seawater collected from Roscoff, France.</title>
        <authorList>
            <person name="Pascual J."/>
            <person name="Lepeaux C."/>
            <person name="Methner A."/>
            <person name="Overmann J."/>
        </authorList>
    </citation>
    <scope>NUCLEOTIDE SEQUENCE</scope>
    <source>
        <strain evidence="3">ARW1-2F2</strain>
    </source>
</reference>
<dbReference type="SUPFAM" id="SSF55781">
    <property type="entry name" value="GAF domain-like"/>
    <property type="match status" value="1"/>
</dbReference>
<dbReference type="Gene3D" id="3.20.20.450">
    <property type="entry name" value="EAL domain"/>
    <property type="match status" value="1"/>
</dbReference>
<protein>
    <submittedName>
        <fullName evidence="3">EAL domain-containing protein</fullName>
    </submittedName>
</protein>
<dbReference type="InterPro" id="IPR035919">
    <property type="entry name" value="EAL_sf"/>
</dbReference>
<evidence type="ECO:0000313" key="4">
    <source>
        <dbReference type="Proteomes" id="UP001060012"/>
    </source>
</evidence>
<evidence type="ECO:0000259" key="1">
    <source>
        <dbReference type="PROSITE" id="PS50883"/>
    </source>
</evidence>
<dbReference type="SMART" id="SM00052">
    <property type="entry name" value="EAL"/>
    <property type="match status" value="1"/>
</dbReference>
<dbReference type="Pfam" id="PF00990">
    <property type="entry name" value="GGDEF"/>
    <property type="match status" value="1"/>
</dbReference>
<dbReference type="InterPro" id="IPR003018">
    <property type="entry name" value="GAF"/>
</dbReference>
<dbReference type="InterPro" id="IPR029787">
    <property type="entry name" value="Nucleotide_cyclase"/>
</dbReference>
<feature type="domain" description="EAL" evidence="1">
    <location>
        <begin position="356"/>
        <end position="594"/>
    </location>
</feature>
<dbReference type="CDD" id="cd01949">
    <property type="entry name" value="GGDEF"/>
    <property type="match status" value="1"/>
</dbReference>
<dbReference type="PROSITE" id="PS50883">
    <property type="entry name" value="EAL"/>
    <property type="match status" value="1"/>
</dbReference>
<dbReference type="Proteomes" id="UP001060012">
    <property type="component" value="Chromosome"/>
</dbReference>
<dbReference type="PANTHER" id="PTHR33121:SF71">
    <property type="entry name" value="OXYGEN SENSOR PROTEIN DOSP"/>
    <property type="match status" value="1"/>
</dbReference>
<dbReference type="InterPro" id="IPR001633">
    <property type="entry name" value="EAL_dom"/>
</dbReference>
<dbReference type="SUPFAM" id="SSF141868">
    <property type="entry name" value="EAL domain-like"/>
    <property type="match status" value="1"/>
</dbReference>
<dbReference type="SMART" id="SM00267">
    <property type="entry name" value="GGDEF"/>
    <property type="match status" value="1"/>
</dbReference>
<sequence length="594" mass="67964">MGKSNNYMDLELLEEEVLISPLEYNKILTIQQEILNMLAEQHESKSILKMLCKLAETLLPNSVASIMLLNKTENHLNVIAAPSIPIEAQKELECLVPGTKSGSCANAVFRNEAVFVKDTKTDKRWEEVRDFALNFKLSSCWSMPIRDANKNAIGSFALTSFEQRVPSAFHKKLLEAASSMVTIVLKNQENEEKSNFLAYNDTLTDIYNKSYFEKVTYEIKPRTLLLLNINNFNYINTAYGFSIGDKLLRKIAKVLKEKFSEHNSFRFNSDEFALLYEGKIDINKKIEEIKNFFFSNPMNIGELKINITFCIGAVYSEKNLLRNSSIALKKAKDLGKNRSYIFKKDDDITYEKTQSFINATNLVREALEKSLICPFYQGIHDNKKNVITKYEVLARIKKDDKIISPYEFLDAAKLSGFLPAITKIIIDKSFDYMSKNSYMFSINITEEDLSKNYLVSYLKSALQIHNIKPSRVTLEILEGISSTGKKNHIKQLKALKDLGLKLAIDDFGREYSNFERIIDLDIDTIKIDAKYIKDIDTNKKSYEITKALSSFAKGAEISCVAEFVHNENIQKIIESLDIDYSQGYLFSKPCEHID</sequence>
<evidence type="ECO:0000259" key="2">
    <source>
        <dbReference type="PROSITE" id="PS50887"/>
    </source>
</evidence>
<dbReference type="RefSeq" id="WP_254577451.1">
    <property type="nucleotide sequence ID" value="NZ_CP100595.1"/>
</dbReference>
<dbReference type="PANTHER" id="PTHR33121">
    <property type="entry name" value="CYCLIC DI-GMP PHOSPHODIESTERASE PDEF"/>
    <property type="match status" value="1"/>
</dbReference>
<evidence type="ECO:0000313" key="3">
    <source>
        <dbReference type="EMBL" id="UTJ07273.1"/>
    </source>
</evidence>
<dbReference type="SUPFAM" id="SSF55073">
    <property type="entry name" value="Nucleotide cyclase"/>
    <property type="match status" value="1"/>
</dbReference>
<dbReference type="Gene3D" id="3.30.70.270">
    <property type="match status" value="1"/>
</dbReference>
<proteinExistence type="predicted"/>
<dbReference type="EMBL" id="CP100595">
    <property type="protein sequence ID" value="UTJ07273.1"/>
    <property type="molecule type" value="Genomic_DNA"/>
</dbReference>
<dbReference type="Gene3D" id="3.30.450.40">
    <property type="match status" value="1"/>
</dbReference>
<gene>
    <name evidence="3" type="ORF">NJU99_04065</name>
</gene>
<feature type="domain" description="GGDEF" evidence="2">
    <location>
        <begin position="220"/>
        <end position="344"/>
    </location>
</feature>
<dbReference type="Pfam" id="PF13185">
    <property type="entry name" value="GAF_2"/>
    <property type="match status" value="1"/>
</dbReference>
<dbReference type="CDD" id="cd01948">
    <property type="entry name" value="EAL"/>
    <property type="match status" value="1"/>
</dbReference>
<dbReference type="InterPro" id="IPR050706">
    <property type="entry name" value="Cyclic-di-GMP_PDE-like"/>
</dbReference>
<dbReference type="InterPro" id="IPR029016">
    <property type="entry name" value="GAF-like_dom_sf"/>
</dbReference>
<dbReference type="Pfam" id="PF00563">
    <property type="entry name" value="EAL"/>
    <property type="match status" value="1"/>
</dbReference>
<dbReference type="InterPro" id="IPR043128">
    <property type="entry name" value="Rev_trsase/Diguanyl_cyclase"/>
</dbReference>
<dbReference type="InterPro" id="IPR000160">
    <property type="entry name" value="GGDEF_dom"/>
</dbReference>
<accession>A0ABY5E7Z6</accession>
<organism evidence="3 4">
    <name type="scientific">Arcobacter roscoffensis</name>
    <dbReference type="NCBI Taxonomy" id="2961520"/>
    <lineage>
        <taxon>Bacteria</taxon>
        <taxon>Pseudomonadati</taxon>
        <taxon>Campylobacterota</taxon>
        <taxon>Epsilonproteobacteria</taxon>
        <taxon>Campylobacterales</taxon>
        <taxon>Arcobacteraceae</taxon>
        <taxon>Arcobacter</taxon>
    </lineage>
</organism>
<keyword evidence="4" id="KW-1185">Reference proteome</keyword>
<dbReference type="PROSITE" id="PS50887">
    <property type="entry name" value="GGDEF"/>
    <property type="match status" value="1"/>
</dbReference>
<dbReference type="NCBIfam" id="TIGR00254">
    <property type="entry name" value="GGDEF"/>
    <property type="match status" value="1"/>
</dbReference>